<comment type="caution">
    <text evidence="2">The sequence shown here is derived from an EMBL/GenBank/DDBJ whole genome shotgun (WGS) entry which is preliminary data.</text>
</comment>
<keyword evidence="1" id="KW-1133">Transmembrane helix</keyword>
<evidence type="ECO:0000256" key="1">
    <source>
        <dbReference type="SAM" id="Phobius"/>
    </source>
</evidence>
<dbReference type="EMBL" id="CAKKLH010000124">
    <property type="protein sequence ID" value="CAH0103995.1"/>
    <property type="molecule type" value="Genomic_DNA"/>
</dbReference>
<name>A0A8J2RVT0_9CRUS</name>
<dbReference type="Proteomes" id="UP000789390">
    <property type="component" value="Unassembled WGS sequence"/>
</dbReference>
<feature type="transmembrane region" description="Helical" evidence="1">
    <location>
        <begin position="50"/>
        <end position="75"/>
    </location>
</feature>
<accession>A0A8J2RVT0</accession>
<keyword evidence="1" id="KW-0472">Membrane</keyword>
<reference evidence="2" key="1">
    <citation type="submission" date="2021-11" db="EMBL/GenBank/DDBJ databases">
        <authorList>
            <person name="Schell T."/>
        </authorList>
    </citation>
    <scope>NUCLEOTIDE SEQUENCE</scope>
    <source>
        <strain evidence="2">M5</strain>
    </source>
</reference>
<sequence length="171" mass="18031">MTAMGVGLENSGFGKTFDQGCGLHLQHEALRYLYKAEQGKRETEHILSSCLLALLSSLSINMQVIAVLLVCLAAANAFVLPATTLVRAPAHDSAIIKSDRLGGNFAYSTVEGHAYAAITPVVQRVLTPVGVSHHAVATPYFGYPYAGYPYAAQYVAPAAVDAKAGQPLLVA</sequence>
<gene>
    <name evidence="2" type="ORF">DGAL_LOCUS6707</name>
</gene>
<evidence type="ECO:0000313" key="2">
    <source>
        <dbReference type="EMBL" id="CAH0103995.1"/>
    </source>
</evidence>
<dbReference type="AlphaFoldDB" id="A0A8J2RVT0"/>
<keyword evidence="3" id="KW-1185">Reference proteome</keyword>
<dbReference type="OrthoDB" id="6359493at2759"/>
<evidence type="ECO:0000313" key="3">
    <source>
        <dbReference type="Proteomes" id="UP000789390"/>
    </source>
</evidence>
<organism evidence="2 3">
    <name type="scientific">Daphnia galeata</name>
    <dbReference type="NCBI Taxonomy" id="27404"/>
    <lineage>
        <taxon>Eukaryota</taxon>
        <taxon>Metazoa</taxon>
        <taxon>Ecdysozoa</taxon>
        <taxon>Arthropoda</taxon>
        <taxon>Crustacea</taxon>
        <taxon>Branchiopoda</taxon>
        <taxon>Diplostraca</taxon>
        <taxon>Cladocera</taxon>
        <taxon>Anomopoda</taxon>
        <taxon>Daphniidae</taxon>
        <taxon>Daphnia</taxon>
    </lineage>
</organism>
<keyword evidence="1" id="KW-0812">Transmembrane</keyword>
<protein>
    <submittedName>
        <fullName evidence="2">Uncharacterized protein</fullName>
    </submittedName>
</protein>
<proteinExistence type="predicted"/>